<dbReference type="EMBL" id="JAIWYP010000008">
    <property type="protein sequence ID" value="KAH3785776.1"/>
    <property type="molecule type" value="Genomic_DNA"/>
</dbReference>
<keyword evidence="1" id="KW-0472">Membrane</keyword>
<proteinExistence type="predicted"/>
<reference evidence="2" key="2">
    <citation type="submission" date="2020-11" db="EMBL/GenBank/DDBJ databases">
        <authorList>
            <person name="McCartney M.A."/>
            <person name="Auch B."/>
            <person name="Kono T."/>
            <person name="Mallez S."/>
            <person name="Becker A."/>
            <person name="Gohl D.M."/>
            <person name="Silverstein K.A.T."/>
            <person name="Koren S."/>
            <person name="Bechman K.B."/>
            <person name="Herman A."/>
            <person name="Abrahante J.E."/>
            <person name="Garbe J."/>
        </authorList>
    </citation>
    <scope>NUCLEOTIDE SEQUENCE</scope>
    <source>
        <strain evidence="2">Duluth1</strain>
        <tissue evidence="2">Whole animal</tissue>
    </source>
</reference>
<sequence length="60" mass="6824">MDHRSFFPKLIRGMNSSGEQALNLLCGPRMVWLSVCGMGLAGVVHQLQLPLYYGYYRGYQ</sequence>
<comment type="caution">
    <text evidence="2">The sequence shown here is derived from an EMBL/GenBank/DDBJ whole genome shotgun (WGS) entry which is preliminary data.</text>
</comment>
<name>A0A9D4EU30_DREPO</name>
<organism evidence="2 3">
    <name type="scientific">Dreissena polymorpha</name>
    <name type="common">Zebra mussel</name>
    <name type="synonym">Mytilus polymorpha</name>
    <dbReference type="NCBI Taxonomy" id="45954"/>
    <lineage>
        <taxon>Eukaryota</taxon>
        <taxon>Metazoa</taxon>
        <taxon>Spiralia</taxon>
        <taxon>Lophotrochozoa</taxon>
        <taxon>Mollusca</taxon>
        <taxon>Bivalvia</taxon>
        <taxon>Autobranchia</taxon>
        <taxon>Heteroconchia</taxon>
        <taxon>Euheterodonta</taxon>
        <taxon>Imparidentia</taxon>
        <taxon>Neoheterodontei</taxon>
        <taxon>Myida</taxon>
        <taxon>Dreissenoidea</taxon>
        <taxon>Dreissenidae</taxon>
        <taxon>Dreissena</taxon>
    </lineage>
</organism>
<reference evidence="2" key="1">
    <citation type="journal article" date="2019" name="bioRxiv">
        <title>The Genome of the Zebra Mussel, Dreissena polymorpha: A Resource for Invasive Species Research.</title>
        <authorList>
            <person name="McCartney M.A."/>
            <person name="Auch B."/>
            <person name="Kono T."/>
            <person name="Mallez S."/>
            <person name="Zhang Y."/>
            <person name="Obille A."/>
            <person name="Becker A."/>
            <person name="Abrahante J.E."/>
            <person name="Garbe J."/>
            <person name="Badalamenti J.P."/>
            <person name="Herman A."/>
            <person name="Mangelson H."/>
            <person name="Liachko I."/>
            <person name="Sullivan S."/>
            <person name="Sone E.D."/>
            <person name="Koren S."/>
            <person name="Silverstein K.A.T."/>
            <person name="Beckman K.B."/>
            <person name="Gohl D.M."/>
        </authorList>
    </citation>
    <scope>NUCLEOTIDE SEQUENCE</scope>
    <source>
        <strain evidence="2">Duluth1</strain>
        <tissue evidence="2">Whole animal</tissue>
    </source>
</reference>
<dbReference type="AlphaFoldDB" id="A0A9D4EU30"/>
<gene>
    <name evidence="2" type="ORF">DPMN_163870</name>
</gene>
<keyword evidence="3" id="KW-1185">Reference proteome</keyword>
<feature type="transmembrane region" description="Helical" evidence="1">
    <location>
        <begin position="21"/>
        <end position="44"/>
    </location>
</feature>
<keyword evidence="1" id="KW-1133">Transmembrane helix</keyword>
<dbReference type="Proteomes" id="UP000828390">
    <property type="component" value="Unassembled WGS sequence"/>
</dbReference>
<keyword evidence="1" id="KW-0812">Transmembrane</keyword>
<protein>
    <submittedName>
        <fullName evidence="2">Uncharacterized protein</fullName>
    </submittedName>
</protein>
<evidence type="ECO:0000313" key="2">
    <source>
        <dbReference type="EMBL" id="KAH3785776.1"/>
    </source>
</evidence>
<accession>A0A9D4EU30</accession>
<evidence type="ECO:0000313" key="3">
    <source>
        <dbReference type="Proteomes" id="UP000828390"/>
    </source>
</evidence>
<evidence type="ECO:0000256" key="1">
    <source>
        <dbReference type="SAM" id="Phobius"/>
    </source>
</evidence>